<dbReference type="InterPro" id="IPR001387">
    <property type="entry name" value="Cro/C1-type_HTH"/>
</dbReference>
<dbReference type="InterPro" id="IPR010982">
    <property type="entry name" value="Lambda_DNA-bd_dom_sf"/>
</dbReference>
<dbReference type="Gene3D" id="1.10.260.40">
    <property type="entry name" value="lambda repressor-like DNA-binding domains"/>
    <property type="match status" value="1"/>
</dbReference>
<comment type="similarity">
    <text evidence="1">Belongs to the short-chain fatty acyl-CoA assimilation regulator (ScfR) family.</text>
</comment>
<evidence type="ECO:0000256" key="1">
    <source>
        <dbReference type="ARBA" id="ARBA00007227"/>
    </source>
</evidence>
<evidence type="ECO:0000313" key="3">
    <source>
        <dbReference type="EMBL" id="MTG89879.1"/>
    </source>
</evidence>
<sequence length="398" mass="43618">MAKSIPALVEPSVLRWARETIDLTPVAAARKLGIPEDRVAAWESGDAQPTVAQLRNAAKLYRRSLGVFYLPAPPEGFDTLRDFRRLDGAAAGPWSPALHADYRRAHLQREYLLELAEIDDVAPPSAWRLSALPTNDEQIAAVARENLLARSPLPLPRGAGTTYEHLNAWIAALETAGVLVMATAGGNVATTEMRGFSLYFDEVPVIVVNGADAARGRLFSLIHEYAHLLLHTEGLCDTITDTRATSPDRQLEARCNAIAAAILMPSALVLARPEVIARQGDPAGWDYDALASAARPFGTSAEAFLRRLVTLGRVDRSFYRAQREAFLARYEEEEARSRPKGGNWYRNTVRDLGKGYVRIVADAHRRRVIDSYTAATYLNAKVGQIPRLANTAALSEAV</sequence>
<protein>
    <submittedName>
        <fullName evidence="3">ImmA/IrrE family metallo-endopeptidase</fullName>
    </submittedName>
</protein>
<accession>A0A6N7ZKV6</accession>
<gene>
    <name evidence="3" type="ORF">GJV82_13120</name>
</gene>
<dbReference type="Proteomes" id="UP000440668">
    <property type="component" value="Unassembled WGS sequence"/>
</dbReference>
<comment type="caution">
    <text evidence="3">The sequence shown here is derived from an EMBL/GenBank/DDBJ whole genome shotgun (WGS) entry which is preliminary data.</text>
</comment>
<proteinExistence type="inferred from homology"/>
<feature type="domain" description="HTH cro/C1-type" evidence="2">
    <location>
        <begin position="14"/>
        <end position="68"/>
    </location>
</feature>
<dbReference type="CDD" id="cd00093">
    <property type="entry name" value="HTH_XRE"/>
    <property type="match status" value="1"/>
</dbReference>
<evidence type="ECO:0000259" key="2">
    <source>
        <dbReference type="PROSITE" id="PS50943"/>
    </source>
</evidence>
<dbReference type="EMBL" id="WMKA01000032">
    <property type="protein sequence ID" value="MTG89879.1"/>
    <property type="molecule type" value="Genomic_DNA"/>
</dbReference>
<dbReference type="PANTHER" id="PTHR43236">
    <property type="entry name" value="ANTITOXIN HIGA1"/>
    <property type="match status" value="1"/>
</dbReference>
<dbReference type="PANTHER" id="PTHR43236:SF2">
    <property type="entry name" value="BLL0069 PROTEIN"/>
    <property type="match status" value="1"/>
</dbReference>
<name>A0A6N7ZKV6_9MICO</name>
<dbReference type="InterPro" id="IPR010359">
    <property type="entry name" value="IrrE_HExxH"/>
</dbReference>
<dbReference type="Gene3D" id="1.10.10.2910">
    <property type="match status" value="1"/>
</dbReference>
<dbReference type="RefSeq" id="WP_155099541.1">
    <property type="nucleotide sequence ID" value="NZ_WMKA01000032.1"/>
</dbReference>
<dbReference type="SMART" id="SM00530">
    <property type="entry name" value="HTH_XRE"/>
    <property type="match status" value="1"/>
</dbReference>
<dbReference type="Pfam" id="PF01381">
    <property type="entry name" value="HTH_3"/>
    <property type="match status" value="1"/>
</dbReference>
<dbReference type="Pfam" id="PF06114">
    <property type="entry name" value="Peptidase_M78"/>
    <property type="match status" value="1"/>
</dbReference>
<dbReference type="SUPFAM" id="SSF47413">
    <property type="entry name" value="lambda repressor-like DNA-binding domains"/>
    <property type="match status" value="1"/>
</dbReference>
<dbReference type="PROSITE" id="PS50943">
    <property type="entry name" value="HTH_CROC1"/>
    <property type="match status" value="1"/>
</dbReference>
<dbReference type="InterPro" id="IPR052345">
    <property type="entry name" value="Rad_response_metalloprotease"/>
</dbReference>
<evidence type="ECO:0000313" key="4">
    <source>
        <dbReference type="Proteomes" id="UP000440668"/>
    </source>
</evidence>
<organism evidence="3 4">
    <name type="scientific">Cellulosimicrobium composti</name>
    <dbReference type="NCBI Taxonomy" id="2672572"/>
    <lineage>
        <taxon>Bacteria</taxon>
        <taxon>Bacillati</taxon>
        <taxon>Actinomycetota</taxon>
        <taxon>Actinomycetes</taxon>
        <taxon>Micrococcales</taxon>
        <taxon>Promicromonosporaceae</taxon>
        <taxon>Cellulosimicrobium</taxon>
    </lineage>
</organism>
<reference evidence="3 4" key="1">
    <citation type="submission" date="2019-11" db="EMBL/GenBank/DDBJ databases">
        <title>Cellulosimicrobium composti sp. nov. isolated from a compost.</title>
        <authorList>
            <person name="Yang Y."/>
        </authorList>
    </citation>
    <scope>NUCLEOTIDE SEQUENCE [LARGE SCALE GENOMIC DNA]</scope>
    <source>
        <strain evidence="3 4">BIT-GX5</strain>
    </source>
</reference>
<dbReference type="GO" id="GO:0003677">
    <property type="term" value="F:DNA binding"/>
    <property type="evidence" value="ECO:0007669"/>
    <property type="project" value="InterPro"/>
</dbReference>
<dbReference type="AlphaFoldDB" id="A0A6N7ZKV6"/>